<reference evidence="18 19" key="2">
    <citation type="journal article" date="2016" name="Science">
        <title>A bacterium that degrades and assimilates poly(ethylene terephthalate).</title>
        <authorList>
            <person name="Yoshida S."/>
            <person name="Hiraga K."/>
            <person name="Takehana T."/>
            <person name="Taniguchi I."/>
            <person name="Yamaji H."/>
            <person name="Maeda Y."/>
            <person name="Toyohara K."/>
            <person name="Miyamoto K."/>
            <person name="Kimura Y."/>
            <person name="Oda K."/>
        </authorList>
    </citation>
    <scope>NUCLEOTIDE SEQUENCE [LARGE SCALE GENOMIC DNA]</scope>
    <source>
        <strain evidence="19">NBRC 110686 / TISTR 2288 / 201-F6</strain>
    </source>
</reference>
<evidence type="ECO:0000256" key="12">
    <source>
        <dbReference type="ARBA" id="ARBA00023139"/>
    </source>
</evidence>
<feature type="chain" id="PRO_5005513853" evidence="15">
    <location>
        <begin position="25"/>
        <end position="400"/>
    </location>
</feature>
<reference evidence="19" key="1">
    <citation type="submission" date="2015-07" db="EMBL/GenBank/DDBJ databases">
        <title>Discovery of a poly(ethylene terephthalate assimilation.</title>
        <authorList>
            <person name="Yoshida S."/>
            <person name="Hiraga K."/>
            <person name="Takehana T."/>
            <person name="Taniguchi I."/>
            <person name="Yamaji H."/>
            <person name="Maeda Y."/>
            <person name="Toyohara K."/>
            <person name="Miyamoto K."/>
            <person name="Kimura Y."/>
            <person name="Oda K."/>
        </authorList>
    </citation>
    <scope>NUCLEOTIDE SEQUENCE [LARGE SCALE GENOMIC DNA]</scope>
    <source>
        <strain evidence="19">NBRC 110686 / TISTR 2288 / 201-F6</strain>
    </source>
</reference>
<keyword evidence="8" id="KW-0625">Polysaccharide transport</keyword>
<dbReference type="AlphaFoldDB" id="A0A0K8P853"/>
<keyword evidence="13" id="KW-0998">Cell outer membrane</keyword>
<keyword evidence="11" id="KW-0472">Membrane</keyword>
<evidence type="ECO:0000256" key="10">
    <source>
        <dbReference type="ARBA" id="ARBA00023114"/>
    </source>
</evidence>
<evidence type="ECO:0000256" key="2">
    <source>
        <dbReference type="ARBA" id="ARBA00009450"/>
    </source>
</evidence>
<evidence type="ECO:0000256" key="13">
    <source>
        <dbReference type="ARBA" id="ARBA00023237"/>
    </source>
</evidence>
<dbReference type="GO" id="GO:0015159">
    <property type="term" value="F:polysaccharide transmembrane transporter activity"/>
    <property type="evidence" value="ECO:0007669"/>
    <property type="project" value="InterPro"/>
</dbReference>
<evidence type="ECO:0000256" key="5">
    <source>
        <dbReference type="ARBA" id="ARBA00022597"/>
    </source>
</evidence>
<dbReference type="PROSITE" id="PS51257">
    <property type="entry name" value="PROKAR_LIPOPROTEIN"/>
    <property type="match status" value="1"/>
</dbReference>
<dbReference type="GO" id="GO:0009279">
    <property type="term" value="C:cell outer membrane"/>
    <property type="evidence" value="ECO:0007669"/>
    <property type="project" value="UniProtKB-SubCell"/>
</dbReference>
<dbReference type="Gene3D" id="3.10.560.10">
    <property type="entry name" value="Outer membrane lipoprotein wza domain like"/>
    <property type="match status" value="2"/>
</dbReference>
<keyword evidence="10" id="KW-0626">Porin</keyword>
<evidence type="ECO:0000259" key="16">
    <source>
        <dbReference type="Pfam" id="PF02563"/>
    </source>
</evidence>
<comment type="similarity">
    <text evidence="2">Belongs to the BexD/CtrA/VexA family.</text>
</comment>
<feature type="signal peptide" evidence="15">
    <location>
        <begin position="1"/>
        <end position="24"/>
    </location>
</feature>
<organism evidence="18 19">
    <name type="scientific">Piscinibacter sakaiensis</name>
    <name type="common">Ideonella sakaiensis</name>
    <dbReference type="NCBI Taxonomy" id="1547922"/>
    <lineage>
        <taxon>Bacteria</taxon>
        <taxon>Pseudomonadati</taxon>
        <taxon>Pseudomonadota</taxon>
        <taxon>Betaproteobacteria</taxon>
        <taxon>Burkholderiales</taxon>
        <taxon>Sphaerotilaceae</taxon>
        <taxon>Piscinibacter</taxon>
    </lineage>
</organism>
<keyword evidence="4" id="KW-1134">Transmembrane beta strand</keyword>
<dbReference type="InterPro" id="IPR049712">
    <property type="entry name" value="Poly_export"/>
</dbReference>
<dbReference type="EMBL" id="BBYR01000083">
    <property type="protein sequence ID" value="GAP38674.1"/>
    <property type="molecule type" value="Genomic_DNA"/>
</dbReference>
<protein>
    <submittedName>
        <fullName evidence="18">Capsular polysaccharide biosynthesis/export periplasmic protein WcbC</fullName>
    </submittedName>
</protein>
<comment type="caution">
    <text evidence="18">The sequence shown here is derived from an EMBL/GenBank/DDBJ whole genome shotgun (WGS) entry which is preliminary data.</text>
</comment>
<evidence type="ECO:0000313" key="19">
    <source>
        <dbReference type="Proteomes" id="UP000037660"/>
    </source>
</evidence>
<evidence type="ECO:0000256" key="1">
    <source>
        <dbReference type="ARBA" id="ARBA00004571"/>
    </source>
</evidence>
<dbReference type="InterPro" id="IPR003715">
    <property type="entry name" value="Poly_export_N"/>
</dbReference>
<gene>
    <name evidence="18" type="ORF">ISF6_5227</name>
</gene>
<feature type="domain" description="SLBB" evidence="17">
    <location>
        <begin position="275"/>
        <end position="370"/>
    </location>
</feature>
<feature type="domain" description="Polysaccharide export protein N-terminal" evidence="16">
    <location>
        <begin position="87"/>
        <end position="184"/>
    </location>
</feature>
<keyword evidence="14" id="KW-0449">Lipoprotein</keyword>
<keyword evidence="5" id="KW-0762">Sugar transport</keyword>
<dbReference type="PANTHER" id="PTHR33619:SF3">
    <property type="entry name" value="POLYSACCHARIDE EXPORT PROTEIN GFCE-RELATED"/>
    <property type="match status" value="1"/>
</dbReference>
<keyword evidence="12" id="KW-0564">Palmitate</keyword>
<dbReference type="InterPro" id="IPR054765">
    <property type="entry name" value="SLBB_dom"/>
</dbReference>
<keyword evidence="3" id="KW-0813">Transport</keyword>
<keyword evidence="6" id="KW-0812">Transmembrane</keyword>
<evidence type="ECO:0000256" key="15">
    <source>
        <dbReference type="SAM" id="SignalP"/>
    </source>
</evidence>
<evidence type="ECO:0000256" key="9">
    <source>
        <dbReference type="ARBA" id="ARBA00023065"/>
    </source>
</evidence>
<keyword evidence="19" id="KW-1185">Reference proteome</keyword>
<dbReference type="Pfam" id="PF22461">
    <property type="entry name" value="SLBB_2"/>
    <property type="match status" value="1"/>
</dbReference>
<dbReference type="RefSeq" id="WP_054022526.1">
    <property type="nucleotide sequence ID" value="NZ_BBYR01000083.1"/>
</dbReference>
<evidence type="ECO:0000256" key="6">
    <source>
        <dbReference type="ARBA" id="ARBA00022692"/>
    </source>
</evidence>
<keyword evidence="9" id="KW-0406">Ion transport</keyword>
<evidence type="ECO:0000259" key="17">
    <source>
        <dbReference type="Pfam" id="PF22461"/>
    </source>
</evidence>
<dbReference type="GO" id="GO:0015288">
    <property type="term" value="F:porin activity"/>
    <property type="evidence" value="ECO:0007669"/>
    <property type="project" value="UniProtKB-KW"/>
</dbReference>
<dbReference type="Gene3D" id="3.30.1950.10">
    <property type="entry name" value="wza like domain"/>
    <property type="match status" value="1"/>
</dbReference>
<comment type="subcellular location">
    <subcellularLocation>
        <location evidence="1">Cell outer membrane</location>
        <topology evidence="1">Multi-pass membrane protein</topology>
    </subcellularLocation>
</comment>
<dbReference type="GO" id="GO:0006811">
    <property type="term" value="P:monoatomic ion transport"/>
    <property type="evidence" value="ECO:0007669"/>
    <property type="project" value="UniProtKB-KW"/>
</dbReference>
<evidence type="ECO:0000313" key="18">
    <source>
        <dbReference type="EMBL" id="GAP38674.1"/>
    </source>
</evidence>
<evidence type="ECO:0000256" key="11">
    <source>
        <dbReference type="ARBA" id="ARBA00023136"/>
    </source>
</evidence>
<name>A0A0K8P853_PISS1</name>
<evidence type="ECO:0000256" key="8">
    <source>
        <dbReference type="ARBA" id="ARBA00023047"/>
    </source>
</evidence>
<evidence type="ECO:0000256" key="3">
    <source>
        <dbReference type="ARBA" id="ARBA00022448"/>
    </source>
</evidence>
<evidence type="ECO:0000256" key="14">
    <source>
        <dbReference type="ARBA" id="ARBA00023288"/>
    </source>
</evidence>
<keyword evidence="7 15" id="KW-0732">Signal</keyword>
<dbReference type="Proteomes" id="UP000037660">
    <property type="component" value="Unassembled WGS sequence"/>
</dbReference>
<evidence type="ECO:0000256" key="7">
    <source>
        <dbReference type="ARBA" id="ARBA00022729"/>
    </source>
</evidence>
<dbReference type="PANTHER" id="PTHR33619">
    <property type="entry name" value="POLYSACCHARIDE EXPORT PROTEIN GFCE-RELATED"/>
    <property type="match status" value="1"/>
</dbReference>
<proteinExistence type="inferred from homology"/>
<dbReference type="GO" id="GO:0046930">
    <property type="term" value="C:pore complex"/>
    <property type="evidence" value="ECO:0007669"/>
    <property type="project" value="UniProtKB-KW"/>
</dbReference>
<sequence>MRTDSYRVVSTGALALAAALVAGCAGIPTSGPSREEISASAKIDLPGTTALQVVPMSEGVARKLLSQRTTRLFSDLLPEPPLSAIEAGARVGPGDSLEVTVWEAPPATLFGTAGADTRLPGAGAAIGTSRGVGLPEQVVSRAGTINVPFAGTVPAAGKTPPEIEEEITKRLRGKANQPQVLVRVLRTVSSSVTVVGDVGASVKLPLGPRSERLLDALSAAGGAKYPVTKMTLQVTRGDTVAALPLDTIIRDPKQNVMLQPGDVITALHEPLSFTAMGATGKNDEVPFEAQGISLAQAMARVGGLQDNRADAQGVFVFRYENPQALDWPRQPVATTPDGKVPVIYTVNLKDPNSFFVMQTFGVQNKDLIYVSNAPLTEIQKFANVVFSIAFPVANTINAVR</sequence>
<evidence type="ECO:0000256" key="4">
    <source>
        <dbReference type="ARBA" id="ARBA00022452"/>
    </source>
</evidence>
<dbReference type="Pfam" id="PF02563">
    <property type="entry name" value="Poly_export"/>
    <property type="match status" value="1"/>
</dbReference>
<dbReference type="STRING" id="1547922.ISF6_5227"/>
<accession>A0A0K8P853</accession>